<accession>A0A7T8GTX1</accession>
<feature type="region of interest" description="Disordered" evidence="1">
    <location>
        <begin position="49"/>
        <end position="95"/>
    </location>
</feature>
<evidence type="ECO:0000313" key="2">
    <source>
        <dbReference type="EMBL" id="QQP37729.1"/>
    </source>
</evidence>
<proteinExistence type="predicted"/>
<gene>
    <name evidence="2" type="ORF">FKW44_018107</name>
</gene>
<protein>
    <submittedName>
        <fullName evidence="2">Uncharacterized protein</fullName>
    </submittedName>
</protein>
<dbReference type="AlphaFoldDB" id="A0A7T8GTX1"/>
<dbReference type="EMBL" id="CP045901">
    <property type="protein sequence ID" value="QQP37729.1"/>
    <property type="molecule type" value="Genomic_DNA"/>
</dbReference>
<feature type="compositionally biased region" description="Polar residues" evidence="1">
    <location>
        <begin position="1"/>
        <end position="11"/>
    </location>
</feature>
<reference evidence="3" key="1">
    <citation type="submission" date="2021-01" db="EMBL/GenBank/DDBJ databases">
        <title>Caligus Genome Assembly.</title>
        <authorList>
            <person name="Gallardo-Escarate C."/>
        </authorList>
    </citation>
    <scope>NUCLEOTIDE SEQUENCE [LARGE SCALE GENOMIC DNA]</scope>
</reference>
<name>A0A7T8GTX1_CALRO</name>
<feature type="compositionally biased region" description="Polar residues" evidence="1">
    <location>
        <begin position="57"/>
        <end position="66"/>
    </location>
</feature>
<feature type="region of interest" description="Disordered" evidence="1">
    <location>
        <begin position="1"/>
        <end position="26"/>
    </location>
</feature>
<evidence type="ECO:0000256" key="1">
    <source>
        <dbReference type="SAM" id="MobiDB-lite"/>
    </source>
</evidence>
<dbReference type="Proteomes" id="UP000595437">
    <property type="component" value="Chromosome 12"/>
</dbReference>
<feature type="compositionally biased region" description="Basic and acidic residues" evidence="1">
    <location>
        <begin position="86"/>
        <end position="95"/>
    </location>
</feature>
<organism evidence="2 3">
    <name type="scientific">Caligus rogercresseyi</name>
    <name type="common">Sea louse</name>
    <dbReference type="NCBI Taxonomy" id="217165"/>
    <lineage>
        <taxon>Eukaryota</taxon>
        <taxon>Metazoa</taxon>
        <taxon>Ecdysozoa</taxon>
        <taxon>Arthropoda</taxon>
        <taxon>Crustacea</taxon>
        <taxon>Multicrustacea</taxon>
        <taxon>Hexanauplia</taxon>
        <taxon>Copepoda</taxon>
        <taxon>Siphonostomatoida</taxon>
        <taxon>Caligidae</taxon>
        <taxon>Caligus</taxon>
    </lineage>
</organism>
<evidence type="ECO:0000313" key="3">
    <source>
        <dbReference type="Proteomes" id="UP000595437"/>
    </source>
</evidence>
<sequence length="95" mass="10543">MISEGVQTNGILKTPPPYYPRHPQSPAIINSHHQQKIPGYKLQIYEIDTLPPDDAETQSPSFSPSNLIHPLHSPKDLGTGQKKTLRKEPIRGGDP</sequence>
<keyword evidence="3" id="KW-1185">Reference proteome</keyword>